<dbReference type="InterPro" id="IPR043504">
    <property type="entry name" value="Peptidase_S1_PA_chymotrypsin"/>
</dbReference>
<evidence type="ECO:0000313" key="2">
    <source>
        <dbReference type="Proteomes" id="UP001623852"/>
    </source>
</evidence>
<evidence type="ECO:0008006" key="3">
    <source>
        <dbReference type="Google" id="ProtNLM"/>
    </source>
</evidence>
<dbReference type="EMBL" id="CP150845">
    <property type="protein sequence ID" value="WYZ17868.1"/>
    <property type="molecule type" value="Genomic_DNA"/>
</dbReference>
<proteinExistence type="predicted"/>
<dbReference type="RefSeq" id="WP_406843010.1">
    <property type="nucleotide sequence ID" value="NZ_CP150845.1"/>
</dbReference>
<dbReference type="SUPFAM" id="SSF50494">
    <property type="entry name" value="Trypsin-like serine proteases"/>
    <property type="match status" value="1"/>
</dbReference>
<reference evidence="1 2" key="1">
    <citation type="submission" date="2024-03" db="EMBL/GenBank/DDBJ databases">
        <title>Flavobacterium soyae.</title>
        <authorList>
            <person name="Zheng W."/>
        </authorList>
    </citation>
    <scope>NUCLEOTIDE SEQUENCE [LARGE SCALE GENOMIC DNA]</scope>
    <source>
        <strain evidence="1 2">55</strain>
    </source>
</reference>
<protein>
    <recommendedName>
        <fullName evidence="3">Trypsin-like peptidase domain-containing protein</fullName>
    </recommendedName>
</protein>
<dbReference type="Proteomes" id="UP001623852">
    <property type="component" value="Chromosome"/>
</dbReference>
<evidence type="ECO:0000313" key="1">
    <source>
        <dbReference type="EMBL" id="WYZ17868.1"/>
    </source>
</evidence>
<gene>
    <name evidence="1" type="ORF">AABD74_11935</name>
</gene>
<organism evidence="1 2">
    <name type="scientific">Flavobacterium soyae</name>
    <dbReference type="NCBI Taxonomy" id="2903098"/>
    <lineage>
        <taxon>Bacteria</taxon>
        <taxon>Pseudomonadati</taxon>
        <taxon>Bacteroidota</taxon>
        <taxon>Flavobacteriia</taxon>
        <taxon>Flavobacteriales</taxon>
        <taxon>Flavobacteriaceae</taxon>
        <taxon>Flavobacterium</taxon>
    </lineage>
</organism>
<accession>A0ABZ2U8W0</accession>
<keyword evidence="2" id="KW-1185">Reference proteome</keyword>
<dbReference type="Gene3D" id="2.40.10.10">
    <property type="entry name" value="Trypsin-like serine proteases"/>
    <property type="match status" value="1"/>
</dbReference>
<dbReference type="InterPro" id="IPR009003">
    <property type="entry name" value="Peptidase_S1_PA"/>
</dbReference>
<sequence length="281" mass="32241">MTEKIFTKEADNAVVEQINNKIFKHTIQFLKIENGKPKPYGSGVFAKIYDDYFIITASHVASFFEDHPHEDLRIKIAKELFIPVCGEVKYSIIDENERIDLAYIKLHKQTFIYLSKVYIPVTIGKFRHHNNLLNGTNYCILGYPAINVTKEGEPFNTGAAYFLGSPPINDKPYQIYKFNKRDHIILNVKGKGTDVNTGKKAKIISQFHGISGCGLWFLLIYDNPATGKTEVDYRLVGIMTEFRTGKYFCVIANRIWLIIEAFKVAEKFTFKEKFIKKGFVA</sequence>
<name>A0ABZ2U8W0_9FLAO</name>